<gene>
    <name evidence="5" type="primary">nedA_5</name>
    <name evidence="5" type="ORF">HG15A2_21090</name>
</gene>
<dbReference type="KEGG" id="amob:HG15A2_21090"/>
<dbReference type="GO" id="GO:0004308">
    <property type="term" value="F:exo-alpha-sialidase activity"/>
    <property type="evidence" value="ECO:0007669"/>
    <property type="project" value="UniProtKB-EC"/>
</dbReference>
<dbReference type="EMBL" id="CP036263">
    <property type="protein sequence ID" value="QDS98824.1"/>
    <property type="molecule type" value="Genomic_DNA"/>
</dbReference>
<dbReference type="Proteomes" id="UP000319852">
    <property type="component" value="Chromosome"/>
</dbReference>
<dbReference type="PANTHER" id="PTHR10628:SF30">
    <property type="entry name" value="EXO-ALPHA-SIALIDASE"/>
    <property type="match status" value="1"/>
</dbReference>
<dbReference type="InterPro" id="IPR026856">
    <property type="entry name" value="Sialidase_fam"/>
</dbReference>
<dbReference type="RefSeq" id="WP_218932461.1">
    <property type="nucleotide sequence ID" value="NZ_CP036263.1"/>
</dbReference>
<dbReference type="AlphaFoldDB" id="A0A517MVA7"/>
<comment type="similarity">
    <text evidence="2">Belongs to the glycosyl hydrolase 33 family.</text>
</comment>
<dbReference type="Pfam" id="PF13088">
    <property type="entry name" value="BNR_2"/>
    <property type="match status" value="1"/>
</dbReference>
<evidence type="ECO:0000259" key="4">
    <source>
        <dbReference type="Pfam" id="PF13088"/>
    </source>
</evidence>
<evidence type="ECO:0000256" key="3">
    <source>
        <dbReference type="ARBA" id="ARBA00012733"/>
    </source>
</evidence>
<evidence type="ECO:0000256" key="1">
    <source>
        <dbReference type="ARBA" id="ARBA00000427"/>
    </source>
</evidence>
<dbReference type="InterPro" id="IPR011040">
    <property type="entry name" value="Sialidase"/>
</dbReference>
<name>A0A517MVA7_9BACT</name>
<dbReference type="EC" id="3.2.1.18" evidence="3"/>
<feature type="domain" description="Sialidase" evidence="4">
    <location>
        <begin position="68"/>
        <end position="363"/>
    </location>
</feature>
<dbReference type="CDD" id="cd15482">
    <property type="entry name" value="Sialidase_non-viral"/>
    <property type="match status" value="1"/>
</dbReference>
<dbReference type="PANTHER" id="PTHR10628">
    <property type="entry name" value="SIALIDASE"/>
    <property type="match status" value="1"/>
</dbReference>
<proteinExistence type="inferred from homology"/>
<dbReference type="GO" id="GO:0009313">
    <property type="term" value="P:oligosaccharide catabolic process"/>
    <property type="evidence" value="ECO:0007669"/>
    <property type="project" value="TreeGrafter"/>
</dbReference>
<comment type="catalytic activity">
    <reaction evidence="1">
        <text>Hydrolysis of alpha-(2-&gt;3)-, alpha-(2-&gt;6)-, alpha-(2-&gt;8)- glycosidic linkages of terminal sialic acid residues in oligosaccharides, glycoproteins, glycolipids, colominic acid and synthetic substrates.</text>
        <dbReference type="EC" id="3.2.1.18"/>
    </reaction>
</comment>
<sequence length="406" mass="45511">MTSNLVRYSLPFAVVLLALTRLSASEPFLEKTNLFEEETDGFVCYRIPGIVVTARGTVLAYCEARKFSTADRGEIEIHLRRSTDGGRSWDPPQQVAHIGPRLPRNPYMSKSKKHKELGGPNEQTVNNAVAIAGNDGIVHLIYCIEYMRCFYIRSKDDGITWSRPVDITSTFDNYRTDLEWQVIATGPGHAIQLKSGRLVVPFWMSTYKEDVKLKKAVGVIYSDDDGNNWERGDLALRKGGEPNIAELADGCVMITARNGDPRNRRMVTFSRDGATSWSKPEFIEPLLEPGCMAGIVSHPGTVESKPHLLLFSNPDTTNRAHKNRENLTIKLSEDGGRTWPVSRVLQPGPSAYSDLAVLNDGTILCFYESGDPQTPRKHGRRWAYSFLTVARFNLQWLTNGKHHEGE</sequence>
<organism evidence="5 6">
    <name type="scientific">Adhaeretor mobilis</name>
    <dbReference type="NCBI Taxonomy" id="1930276"/>
    <lineage>
        <taxon>Bacteria</taxon>
        <taxon>Pseudomonadati</taxon>
        <taxon>Planctomycetota</taxon>
        <taxon>Planctomycetia</taxon>
        <taxon>Pirellulales</taxon>
        <taxon>Lacipirellulaceae</taxon>
        <taxon>Adhaeretor</taxon>
    </lineage>
</organism>
<dbReference type="GO" id="GO:0006689">
    <property type="term" value="P:ganglioside catabolic process"/>
    <property type="evidence" value="ECO:0007669"/>
    <property type="project" value="TreeGrafter"/>
</dbReference>
<keyword evidence="5" id="KW-0378">Hydrolase</keyword>
<evidence type="ECO:0000313" key="5">
    <source>
        <dbReference type="EMBL" id="QDS98824.1"/>
    </source>
</evidence>
<accession>A0A517MVA7</accession>
<dbReference type="SUPFAM" id="SSF50939">
    <property type="entry name" value="Sialidases"/>
    <property type="match status" value="1"/>
</dbReference>
<dbReference type="InterPro" id="IPR036278">
    <property type="entry name" value="Sialidase_sf"/>
</dbReference>
<evidence type="ECO:0000256" key="2">
    <source>
        <dbReference type="ARBA" id="ARBA00009348"/>
    </source>
</evidence>
<dbReference type="GO" id="GO:0005737">
    <property type="term" value="C:cytoplasm"/>
    <property type="evidence" value="ECO:0007669"/>
    <property type="project" value="TreeGrafter"/>
</dbReference>
<dbReference type="GO" id="GO:0016020">
    <property type="term" value="C:membrane"/>
    <property type="evidence" value="ECO:0007669"/>
    <property type="project" value="TreeGrafter"/>
</dbReference>
<reference evidence="5 6" key="1">
    <citation type="submission" date="2019-02" db="EMBL/GenBank/DDBJ databases">
        <title>Deep-cultivation of Planctomycetes and their phenomic and genomic characterization uncovers novel biology.</title>
        <authorList>
            <person name="Wiegand S."/>
            <person name="Jogler M."/>
            <person name="Boedeker C."/>
            <person name="Pinto D."/>
            <person name="Vollmers J."/>
            <person name="Rivas-Marin E."/>
            <person name="Kohn T."/>
            <person name="Peeters S.H."/>
            <person name="Heuer A."/>
            <person name="Rast P."/>
            <person name="Oberbeckmann S."/>
            <person name="Bunk B."/>
            <person name="Jeske O."/>
            <person name="Meyerdierks A."/>
            <person name="Storesund J.E."/>
            <person name="Kallscheuer N."/>
            <person name="Luecker S."/>
            <person name="Lage O.M."/>
            <person name="Pohl T."/>
            <person name="Merkel B.J."/>
            <person name="Hornburger P."/>
            <person name="Mueller R.-W."/>
            <person name="Bruemmer F."/>
            <person name="Labrenz M."/>
            <person name="Spormann A.M."/>
            <person name="Op den Camp H."/>
            <person name="Overmann J."/>
            <person name="Amann R."/>
            <person name="Jetten M.S.M."/>
            <person name="Mascher T."/>
            <person name="Medema M.H."/>
            <person name="Devos D.P."/>
            <person name="Kaster A.-K."/>
            <person name="Ovreas L."/>
            <person name="Rohde M."/>
            <person name="Galperin M.Y."/>
            <person name="Jogler C."/>
        </authorList>
    </citation>
    <scope>NUCLEOTIDE SEQUENCE [LARGE SCALE GENOMIC DNA]</scope>
    <source>
        <strain evidence="5 6">HG15A2</strain>
    </source>
</reference>
<keyword evidence="5" id="KW-0326">Glycosidase</keyword>
<keyword evidence="6" id="KW-1185">Reference proteome</keyword>
<dbReference type="Gene3D" id="2.120.10.10">
    <property type="match status" value="1"/>
</dbReference>
<evidence type="ECO:0000313" key="6">
    <source>
        <dbReference type="Proteomes" id="UP000319852"/>
    </source>
</evidence>
<protein>
    <recommendedName>
        <fullName evidence="3">exo-alpha-sialidase</fullName>
        <ecNumber evidence="3">3.2.1.18</ecNumber>
    </recommendedName>
</protein>